<reference evidence="3" key="1">
    <citation type="submission" date="2022-11" db="UniProtKB">
        <authorList>
            <consortium name="WormBaseParasite"/>
        </authorList>
    </citation>
    <scope>IDENTIFICATION</scope>
</reference>
<protein>
    <submittedName>
        <fullName evidence="3">Uncharacterized protein</fullName>
    </submittedName>
</protein>
<organism evidence="2 3">
    <name type="scientific">Romanomermis culicivorax</name>
    <name type="common">Nematode worm</name>
    <dbReference type="NCBI Taxonomy" id="13658"/>
    <lineage>
        <taxon>Eukaryota</taxon>
        <taxon>Metazoa</taxon>
        <taxon>Ecdysozoa</taxon>
        <taxon>Nematoda</taxon>
        <taxon>Enoplea</taxon>
        <taxon>Dorylaimia</taxon>
        <taxon>Mermithida</taxon>
        <taxon>Mermithoidea</taxon>
        <taxon>Mermithidae</taxon>
        <taxon>Romanomermis</taxon>
    </lineage>
</organism>
<feature type="region of interest" description="Disordered" evidence="1">
    <location>
        <begin position="38"/>
        <end position="70"/>
    </location>
</feature>
<keyword evidence="2" id="KW-1185">Reference proteome</keyword>
<sequence>MEQSSRKAQPPVVVAALPSTTKTGAQMRAVIAQQFRGLRLPTPLERQSPPMRGPGQQLPRQGADIIGRRR</sequence>
<evidence type="ECO:0000313" key="2">
    <source>
        <dbReference type="Proteomes" id="UP000887565"/>
    </source>
</evidence>
<name>A0A915J333_ROMCU</name>
<evidence type="ECO:0000256" key="1">
    <source>
        <dbReference type="SAM" id="MobiDB-lite"/>
    </source>
</evidence>
<accession>A0A915J333</accession>
<evidence type="ECO:0000313" key="3">
    <source>
        <dbReference type="WBParaSite" id="nRc.2.0.1.t20815-RA"/>
    </source>
</evidence>
<dbReference type="WBParaSite" id="nRc.2.0.1.t20815-RA">
    <property type="protein sequence ID" value="nRc.2.0.1.t20815-RA"/>
    <property type="gene ID" value="nRc.2.0.1.g20815"/>
</dbReference>
<dbReference type="Proteomes" id="UP000887565">
    <property type="component" value="Unplaced"/>
</dbReference>
<proteinExistence type="predicted"/>
<dbReference type="AlphaFoldDB" id="A0A915J333"/>